<keyword evidence="4 14" id="KW-0997">Cell inner membrane</keyword>
<keyword evidence="8 14" id="KW-0547">Nucleotide-binding</keyword>
<evidence type="ECO:0000256" key="4">
    <source>
        <dbReference type="ARBA" id="ARBA00022519"/>
    </source>
</evidence>
<keyword evidence="10 14" id="KW-0067">ATP-binding</keyword>
<evidence type="ECO:0000256" key="9">
    <source>
        <dbReference type="ARBA" id="ARBA00022777"/>
    </source>
</evidence>
<keyword evidence="7 14" id="KW-0812">Transmembrane</keyword>
<dbReference type="GO" id="GO:0005886">
    <property type="term" value="C:plasma membrane"/>
    <property type="evidence" value="ECO:0007669"/>
    <property type="project" value="UniProtKB-SubCell"/>
</dbReference>
<evidence type="ECO:0000256" key="10">
    <source>
        <dbReference type="ARBA" id="ARBA00022840"/>
    </source>
</evidence>
<dbReference type="GO" id="GO:0005524">
    <property type="term" value="F:ATP binding"/>
    <property type="evidence" value="ECO:0007669"/>
    <property type="project" value="UniProtKB-KW"/>
</dbReference>
<dbReference type="Pfam" id="PF02518">
    <property type="entry name" value="HATPase_c"/>
    <property type="match status" value="1"/>
</dbReference>
<dbReference type="PROSITE" id="PS50885">
    <property type="entry name" value="HAMP"/>
    <property type="match status" value="1"/>
</dbReference>
<dbReference type="InterPro" id="IPR036097">
    <property type="entry name" value="HisK_dim/P_sf"/>
</dbReference>
<evidence type="ECO:0000256" key="8">
    <source>
        <dbReference type="ARBA" id="ARBA00022741"/>
    </source>
</evidence>
<dbReference type="SMART" id="SM00304">
    <property type="entry name" value="HAMP"/>
    <property type="match status" value="1"/>
</dbReference>
<organism evidence="17 18">
    <name type="scientific">Pseudorhodoferax soli</name>
    <dbReference type="NCBI Taxonomy" id="545864"/>
    <lineage>
        <taxon>Bacteria</taxon>
        <taxon>Pseudomonadati</taxon>
        <taxon>Pseudomonadota</taxon>
        <taxon>Betaproteobacteria</taxon>
        <taxon>Burkholderiales</taxon>
        <taxon>Comamonadaceae</taxon>
    </lineage>
</organism>
<dbReference type="SMART" id="SM00387">
    <property type="entry name" value="HATPase_c"/>
    <property type="match status" value="1"/>
</dbReference>
<comment type="function">
    <text evidence="14">Member of a two-component regulatory system.</text>
</comment>
<evidence type="ECO:0000259" key="16">
    <source>
        <dbReference type="PROSITE" id="PS50885"/>
    </source>
</evidence>
<dbReference type="PANTHER" id="PTHR45436">
    <property type="entry name" value="SENSOR HISTIDINE KINASE YKOH"/>
    <property type="match status" value="1"/>
</dbReference>
<keyword evidence="18" id="KW-1185">Reference proteome</keyword>
<dbReference type="InterPro" id="IPR004358">
    <property type="entry name" value="Sig_transdc_His_kin-like_C"/>
</dbReference>
<dbReference type="GO" id="GO:0000155">
    <property type="term" value="F:phosphorelay sensor kinase activity"/>
    <property type="evidence" value="ECO:0007669"/>
    <property type="project" value="InterPro"/>
</dbReference>
<evidence type="ECO:0000256" key="3">
    <source>
        <dbReference type="ARBA" id="ARBA00022475"/>
    </source>
</evidence>
<keyword evidence="13 14" id="KW-0472">Membrane</keyword>
<keyword evidence="5" id="KW-0597">Phosphoprotein</keyword>
<dbReference type="PRINTS" id="PR00344">
    <property type="entry name" value="BCTRLSENSOR"/>
</dbReference>
<evidence type="ECO:0000256" key="11">
    <source>
        <dbReference type="ARBA" id="ARBA00022989"/>
    </source>
</evidence>
<dbReference type="InterPro" id="IPR003661">
    <property type="entry name" value="HisK_dim/P_dom"/>
</dbReference>
<evidence type="ECO:0000259" key="15">
    <source>
        <dbReference type="PROSITE" id="PS50109"/>
    </source>
</evidence>
<evidence type="ECO:0000256" key="6">
    <source>
        <dbReference type="ARBA" id="ARBA00022679"/>
    </source>
</evidence>
<keyword evidence="12 14" id="KW-0902">Two-component regulatory system</keyword>
<dbReference type="Pfam" id="PF00672">
    <property type="entry name" value="HAMP"/>
    <property type="match status" value="1"/>
</dbReference>
<dbReference type="SUPFAM" id="SSF55874">
    <property type="entry name" value="ATPase domain of HSP90 chaperone/DNA topoisomerase II/histidine kinase"/>
    <property type="match status" value="1"/>
</dbReference>
<dbReference type="InterPro" id="IPR003594">
    <property type="entry name" value="HATPase_dom"/>
</dbReference>
<dbReference type="SUPFAM" id="SSF47384">
    <property type="entry name" value="Homodimeric domain of signal transducing histidine kinase"/>
    <property type="match status" value="1"/>
</dbReference>
<dbReference type="Gene3D" id="1.10.287.130">
    <property type="match status" value="1"/>
</dbReference>
<dbReference type="InterPro" id="IPR050428">
    <property type="entry name" value="TCS_sensor_his_kinase"/>
</dbReference>
<proteinExistence type="predicted"/>
<keyword evidence="3 14" id="KW-1003">Cell membrane</keyword>
<dbReference type="Gene3D" id="6.10.340.10">
    <property type="match status" value="1"/>
</dbReference>
<dbReference type="InterPro" id="IPR003660">
    <property type="entry name" value="HAMP_dom"/>
</dbReference>
<gene>
    <name evidence="17" type="ORF">DES41_11155</name>
</gene>
<reference evidence="17 18" key="1">
    <citation type="submission" date="2018-07" db="EMBL/GenBank/DDBJ databases">
        <title>Genomic Encyclopedia of Type Strains, Phase IV (KMG-IV): sequencing the most valuable type-strain genomes for metagenomic binning, comparative biology and taxonomic classification.</title>
        <authorList>
            <person name="Goeker M."/>
        </authorList>
    </citation>
    <scope>NUCLEOTIDE SEQUENCE [LARGE SCALE GENOMIC DNA]</scope>
    <source>
        <strain evidence="17 18">DSM 21634</strain>
    </source>
</reference>
<name>A0A368XHX9_9BURK</name>
<feature type="transmembrane region" description="Helical" evidence="14">
    <location>
        <begin position="145"/>
        <end position="168"/>
    </location>
</feature>
<evidence type="ECO:0000256" key="12">
    <source>
        <dbReference type="ARBA" id="ARBA00023012"/>
    </source>
</evidence>
<dbReference type="PROSITE" id="PS50109">
    <property type="entry name" value="HIS_KIN"/>
    <property type="match status" value="1"/>
</dbReference>
<evidence type="ECO:0000313" key="18">
    <source>
        <dbReference type="Proteomes" id="UP000252884"/>
    </source>
</evidence>
<dbReference type="RefSeq" id="WP_114471473.1">
    <property type="nucleotide sequence ID" value="NZ_QPJK01000011.1"/>
</dbReference>
<evidence type="ECO:0000256" key="7">
    <source>
        <dbReference type="ARBA" id="ARBA00022692"/>
    </source>
</evidence>
<dbReference type="Gene3D" id="3.30.565.10">
    <property type="entry name" value="Histidine kinase-like ATPase, C-terminal domain"/>
    <property type="match status" value="1"/>
</dbReference>
<evidence type="ECO:0000256" key="1">
    <source>
        <dbReference type="ARBA" id="ARBA00000085"/>
    </source>
</evidence>
<sequence length="445" mass="48423">MKLHRTRSLGARLSLWLAVQSMVGLGLVCGALYFAMDWTLGKRQHETLVQKELAVRDQVTQNLAKPNPDELTHLLDAMLAGHADLGIRLEDGRKNLIFEHALPPEASTTGAHAHEVDMAIEGMPGPLRMSLQLDTGADAALLRRVAWMLFLAAVGGSAMVSTGAFFLVRWNLLPLHQLVEQTQRVTADTLERRLDGSAQPAELQPLIAQINALLDRLAAAYTQMEAFNADVAHELNTPLTVLISSSELALRKARSLAELQDVLGSNLEELDRLARIVADMLFLSRAHRGIGARREPVASLAQMASDVVDFHEAAMQEANVSLRLKGDASGSVDAGLLQRALSNLLSNATRHAKSGSSVELRIHRRSPEAVEITVENEGETIDPAHLPRLFDRFFRVDPARTHADRNHGLGLAIVGAIAHMHQGGTLAESRAGRTRIGLWLATADS</sequence>
<dbReference type="AlphaFoldDB" id="A0A368XHX9"/>
<dbReference type="Proteomes" id="UP000252884">
    <property type="component" value="Unassembled WGS sequence"/>
</dbReference>
<comment type="catalytic activity">
    <reaction evidence="1 14">
        <text>ATP + protein L-histidine = ADP + protein N-phospho-L-histidine.</text>
        <dbReference type="EC" id="2.7.13.3"/>
    </reaction>
</comment>
<keyword evidence="9 14" id="KW-0418">Kinase</keyword>
<feature type="domain" description="HAMP" evidence="16">
    <location>
        <begin position="169"/>
        <end position="222"/>
    </location>
</feature>
<dbReference type="InterPro" id="IPR006290">
    <property type="entry name" value="CztS_silS_copS"/>
</dbReference>
<evidence type="ECO:0000256" key="5">
    <source>
        <dbReference type="ARBA" id="ARBA00022553"/>
    </source>
</evidence>
<dbReference type="PANTHER" id="PTHR45436:SF9">
    <property type="entry name" value="SENSOR PROTEIN"/>
    <property type="match status" value="1"/>
</dbReference>
<evidence type="ECO:0000256" key="14">
    <source>
        <dbReference type="RuleBase" id="RU364088"/>
    </source>
</evidence>
<evidence type="ECO:0000313" key="17">
    <source>
        <dbReference type="EMBL" id="RCW66097.1"/>
    </source>
</evidence>
<accession>A0A368XHX9</accession>
<dbReference type="Pfam" id="PF00512">
    <property type="entry name" value="HisKA"/>
    <property type="match status" value="1"/>
</dbReference>
<feature type="transmembrane region" description="Helical" evidence="14">
    <location>
        <begin position="12"/>
        <end position="36"/>
    </location>
</feature>
<dbReference type="EMBL" id="QPJK01000011">
    <property type="protein sequence ID" value="RCW66097.1"/>
    <property type="molecule type" value="Genomic_DNA"/>
</dbReference>
<dbReference type="CDD" id="cd00082">
    <property type="entry name" value="HisKA"/>
    <property type="match status" value="1"/>
</dbReference>
<dbReference type="SMART" id="SM00388">
    <property type="entry name" value="HisKA"/>
    <property type="match status" value="1"/>
</dbReference>
<dbReference type="InterPro" id="IPR036890">
    <property type="entry name" value="HATPase_C_sf"/>
</dbReference>
<keyword evidence="11 14" id="KW-1133">Transmembrane helix</keyword>
<protein>
    <recommendedName>
        <fullName evidence="14">Sensor protein</fullName>
        <ecNumber evidence="14">2.7.13.3</ecNumber>
    </recommendedName>
</protein>
<dbReference type="OrthoDB" id="9786919at2"/>
<dbReference type="EC" id="2.7.13.3" evidence="14"/>
<evidence type="ECO:0000256" key="13">
    <source>
        <dbReference type="ARBA" id="ARBA00023136"/>
    </source>
</evidence>
<evidence type="ECO:0000256" key="2">
    <source>
        <dbReference type="ARBA" id="ARBA00004533"/>
    </source>
</evidence>
<dbReference type="NCBIfam" id="TIGR01386">
    <property type="entry name" value="cztS_silS_copS"/>
    <property type="match status" value="1"/>
</dbReference>
<comment type="caution">
    <text evidence="17">The sequence shown here is derived from an EMBL/GenBank/DDBJ whole genome shotgun (WGS) entry which is preliminary data.</text>
</comment>
<dbReference type="InterPro" id="IPR005467">
    <property type="entry name" value="His_kinase_dom"/>
</dbReference>
<comment type="subcellular location">
    <subcellularLocation>
        <location evidence="2 14">Cell inner membrane</location>
    </subcellularLocation>
</comment>
<feature type="domain" description="Histidine kinase" evidence="15">
    <location>
        <begin position="230"/>
        <end position="444"/>
    </location>
</feature>
<keyword evidence="6 14" id="KW-0808">Transferase</keyword>